<comment type="function">
    <text evidence="1">Crystallins are the dominant structural components of the vertebrate eye lens.</text>
</comment>
<dbReference type="InterPro" id="IPR032442">
    <property type="entry name" value="CTU1_C"/>
</dbReference>
<reference evidence="13 14" key="1">
    <citation type="submission" date="2018-11" db="EMBL/GenBank/DDBJ databases">
        <authorList>
            <person name="Lopez-Roques C."/>
            <person name="Donnadieu C."/>
            <person name="Bouchez O."/>
            <person name="Klopp C."/>
            <person name="Cabau C."/>
            <person name="Zahm M."/>
        </authorList>
    </citation>
    <scope>NUCLEOTIDE SEQUENCE [LARGE SCALE GENOMIC DNA]</scope>
    <source>
        <strain evidence="13">RS831</strain>
        <tissue evidence="13">Whole body</tissue>
    </source>
</reference>
<dbReference type="GO" id="GO:0005739">
    <property type="term" value="C:mitochondrion"/>
    <property type="evidence" value="ECO:0007669"/>
    <property type="project" value="TreeGrafter"/>
</dbReference>
<dbReference type="GO" id="GO:0002144">
    <property type="term" value="C:cytosolic tRNA wobble base thiouridylase complex"/>
    <property type="evidence" value="ECO:0007669"/>
    <property type="project" value="TreeGrafter"/>
</dbReference>
<dbReference type="SMART" id="SM00247">
    <property type="entry name" value="XTALbg"/>
    <property type="match status" value="2"/>
</dbReference>
<dbReference type="GO" id="GO:0016779">
    <property type="term" value="F:nucleotidyltransferase activity"/>
    <property type="evidence" value="ECO:0007669"/>
    <property type="project" value="UniProtKB-UniRule"/>
</dbReference>
<dbReference type="InterPro" id="IPR011063">
    <property type="entry name" value="TilS/TtcA_N"/>
</dbReference>
<dbReference type="PROSITE" id="PS50915">
    <property type="entry name" value="CRYSTALLIN_BETA_GAMMA"/>
    <property type="match status" value="4"/>
</dbReference>
<dbReference type="OrthoDB" id="198857at2759"/>
<dbReference type="EC" id="2.7.7.-" evidence="11"/>
<dbReference type="FunFam" id="2.60.20.10:FF:000005">
    <property type="entry name" value="Crystallin, beta B1"/>
    <property type="match status" value="1"/>
</dbReference>
<evidence type="ECO:0000256" key="7">
    <source>
        <dbReference type="ARBA" id="ARBA00022694"/>
    </source>
</evidence>
<feature type="domain" description="Beta/gamma crystallin 'Greek key'" evidence="12">
    <location>
        <begin position="152"/>
        <end position="194"/>
    </location>
</feature>
<dbReference type="InterPro" id="IPR014729">
    <property type="entry name" value="Rossmann-like_a/b/a_fold"/>
</dbReference>
<dbReference type="SUPFAM" id="SSF49695">
    <property type="entry name" value="gamma-Crystallin-like"/>
    <property type="match status" value="1"/>
</dbReference>
<dbReference type="NCBIfam" id="TIGR00269">
    <property type="entry name" value="TIGR00269 family protein"/>
    <property type="match status" value="1"/>
</dbReference>
<dbReference type="InterPro" id="IPR020554">
    <property type="entry name" value="UPF0021_CS"/>
</dbReference>
<keyword evidence="9 11" id="KW-0694">RNA-binding</keyword>
<evidence type="ECO:0000256" key="2">
    <source>
        <dbReference type="ARBA" id="ARBA00009646"/>
    </source>
</evidence>
<dbReference type="SUPFAM" id="SSF52402">
    <property type="entry name" value="Adenine nucleotide alpha hydrolases-like"/>
    <property type="match status" value="1"/>
</dbReference>
<keyword evidence="8" id="KW-0677">Repeat</keyword>
<dbReference type="InterPro" id="IPR000541">
    <property type="entry name" value="Ncs6/Tuc1/Ctu1"/>
</dbReference>
<keyword evidence="14" id="KW-1185">Reference proteome</keyword>
<dbReference type="InterPro" id="IPR001064">
    <property type="entry name" value="Beta/gamma_crystallin"/>
</dbReference>
<dbReference type="Pfam" id="PF16503">
    <property type="entry name" value="zn-ribbon_14"/>
    <property type="match status" value="1"/>
</dbReference>
<evidence type="ECO:0000256" key="8">
    <source>
        <dbReference type="ARBA" id="ARBA00022737"/>
    </source>
</evidence>
<dbReference type="PROSITE" id="PS01263">
    <property type="entry name" value="UPF0021"/>
    <property type="match status" value="1"/>
</dbReference>
<dbReference type="CDD" id="cd01713">
    <property type="entry name" value="CTU1-like"/>
    <property type="match status" value="1"/>
</dbReference>
<keyword evidence="7 11" id="KW-0819">tRNA processing</keyword>
<organism evidence="13 14">
    <name type="scientific">Oryzias javanicus</name>
    <name type="common">Javanese ricefish</name>
    <name type="synonym">Aplocheilus javanicus</name>
    <dbReference type="NCBI Taxonomy" id="123683"/>
    <lineage>
        <taxon>Eukaryota</taxon>
        <taxon>Metazoa</taxon>
        <taxon>Chordata</taxon>
        <taxon>Craniata</taxon>
        <taxon>Vertebrata</taxon>
        <taxon>Euteleostomi</taxon>
        <taxon>Actinopterygii</taxon>
        <taxon>Neopterygii</taxon>
        <taxon>Teleostei</taxon>
        <taxon>Neoteleostei</taxon>
        <taxon>Acanthomorphata</taxon>
        <taxon>Ovalentaria</taxon>
        <taxon>Atherinomorphae</taxon>
        <taxon>Beloniformes</taxon>
        <taxon>Adrianichthyidae</taxon>
        <taxon>Oryziinae</taxon>
        <taxon>Oryzias</taxon>
    </lineage>
</organism>
<evidence type="ECO:0000256" key="6">
    <source>
        <dbReference type="ARBA" id="ARBA00022679"/>
    </source>
</evidence>
<dbReference type="GO" id="GO:0002143">
    <property type="term" value="P:tRNA wobble position uridine thiolation"/>
    <property type="evidence" value="ECO:0007669"/>
    <property type="project" value="TreeGrafter"/>
</dbReference>
<gene>
    <name evidence="11" type="primary">CTU1</name>
    <name evidence="11" type="synonym">ATPBD3</name>
    <name evidence="11" type="synonym">NCS6</name>
    <name evidence="13" type="ORF">OJAV_G00093270</name>
</gene>
<dbReference type="InterPro" id="IPR056369">
    <property type="entry name" value="CTU1-like_ATP-bd"/>
</dbReference>
<dbReference type="GO" id="GO:0032447">
    <property type="term" value="P:protein urmylation"/>
    <property type="evidence" value="ECO:0007669"/>
    <property type="project" value="UniProtKB-UniRule"/>
</dbReference>
<evidence type="ECO:0000256" key="11">
    <source>
        <dbReference type="HAMAP-Rule" id="MF_03053"/>
    </source>
</evidence>
<evidence type="ECO:0000313" key="14">
    <source>
        <dbReference type="Proteomes" id="UP000283210"/>
    </source>
</evidence>
<dbReference type="AlphaFoldDB" id="A0A437D101"/>
<dbReference type="PRINTS" id="PR01367">
    <property type="entry name" value="BGCRYSTALLIN"/>
</dbReference>
<comment type="subcellular location">
    <subcellularLocation>
        <location evidence="11">Cytoplasm</location>
    </subcellularLocation>
</comment>
<dbReference type="FunFam" id="2.60.20.10:FF:000002">
    <property type="entry name" value="Crystallin, beta B2"/>
    <property type="match status" value="1"/>
</dbReference>
<keyword evidence="5" id="KW-0273">Eye lens protein</keyword>
<dbReference type="InterPro" id="IPR011024">
    <property type="entry name" value="G_crystallin-like"/>
</dbReference>
<comment type="function">
    <text evidence="11">Plays a central role in 2-thiolation of mcm(5)S(2)U at tRNA wobble positions of tRNA(Lys), tRNA(Glu) and tRNA(Gln). Directly binds tRNAs and probably acts by catalyzing adenylation of tRNAs, an intermediate required for 2-thiolation. It is unclear whether it acts as a sulfurtransferase that transfers sulfur from thiocarboxylated URM1 onto the uridine of tRNAs at wobble position.</text>
</comment>
<feature type="domain" description="Beta/gamma crystallin 'Greek key'" evidence="12">
    <location>
        <begin position="60"/>
        <end position="104"/>
    </location>
</feature>
<dbReference type="Pfam" id="PF01171">
    <property type="entry name" value="ATP_bind_3"/>
    <property type="match status" value="1"/>
</dbReference>
<keyword evidence="3 11" id="KW-0963">Cytoplasm</keyword>
<dbReference type="HAMAP" id="MF_03053">
    <property type="entry name" value="CTU1"/>
    <property type="match status" value="1"/>
</dbReference>
<evidence type="ECO:0000313" key="13">
    <source>
        <dbReference type="EMBL" id="RVE68578.1"/>
    </source>
</evidence>
<evidence type="ECO:0000256" key="9">
    <source>
        <dbReference type="ARBA" id="ARBA00022884"/>
    </source>
</evidence>
<comment type="similarity">
    <text evidence="11">Belongs to the TtcA family. CTU1/NCS6/ATPBD3 subfamily.</text>
</comment>
<evidence type="ECO:0000259" key="12">
    <source>
        <dbReference type="PROSITE" id="PS50915"/>
    </source>
</evidence>
<dbReference type="Pfam" id="PF00030">
    <property type="entry name" value="Crystall"/>
    <property type="match status" value="2"/>
</dbReference>
<proteinExistence type="inferred from homology"/>
<comment type="similarity">
    <text evidence="2">Belongs to the beta/gamma-crystallin family.</text>
</comment>
<reference evidence="13 14" key="2">
    <citation type="submission" date="2019-01" db="EMBL/GenBank/DDBJ databases">
        <title>A chromosome length genome reference of the Java medaka (oryzias javanicus).</title>
        <authorList>
            <person name="Herpin A."/>
            <person name="Takehana Y."/>
            <person name="Naruse K."/>
            <person name="Ansai S."/>
            <person name="Kawaguchi M."/>
        </authorList>
    </citation>
    <scope>NUCLEOTIDE SEQUENCE [LARGE SCALE GENOMIC DNA]</scope>
    <source>
        <strain evidence="13">RS831</strain>
        <tissue evidence="13">Whole body</tissue>
    </source>
</reference>
<evidence type="ECO:0000256" key="5">
    <source>
        <dbReference type="ARBA" id="ARBA00022613"/>
    </source>
</evidence>
<evidence type="ECO:0000256" key="10">
    <source>
        <dbReference type="ARBA" id="ARBA00025922"/>
    </source>
</evidence>
<comment type="pathway">
    <text evidence="11">tRNA modification; 5-methoxycarbonylmethyl-2-thiouridine-tRNA biosynthesis.</text>
</comment>
<evidence type="ECO:0000256" key="3">
    <source>
        <dbReference type="ARBA" id="ARBA00022490"/>
    </source>
</evidence>
<accession>A0A437D101</accession>
<keyword evidence="4 11" id="KW-0820">tRNA-binding</keyword>
<dbReference type="FunFam" id="3.40.50.620:FF:000054">
    <property type="entry name" value="Cytoplasmic tRNA 2-thiolation protein 1"/>
    <property type="match status" value="1"/>
</dbReference>
<feature type="domain" description="Beta/gamma crystallin 'Greek key'" evidence="12">
    <location>
        <begin position="20"/>
        <end position="59"/>
    </location>
</feature>
<evidence type="ECO:0000256" key="4">
    <source>
        <dbReference type="ARBA" id="ARBA00022555"/>
    </source>
</evidence>
<comment type="subunit">
    <text evidence="10">Homo/heterodimer, or complexes of higher-order. The structure of beta-crystallin oligomers seems to be stabilized through interactions between the N-terminal arms.</text>
</comment>
<protein>
    <recommendedName>
        <fullName evidence="11">Cytoplasmic tRNA 2-thiolation protein 1</fullName>
        <ecNumber evidence="11">2.7.7.-</ecNumber>
    </recommendedName>
    <alternativeName>
        <fullName evidence="11">ATP-binding domain-containing protein 3</fullName>
    </alternativeName>
    <alternativeName>
        <fullName evidence="11">Cytoplasmic tRNA adenylyltransferase 1</fullName>
    </alternativeName>
</protein>
<dbReference type="Gene3D" id="2.60.20.10">
    <property type="entry name" value="Crystallins"/>
    <property type="match status" value="2"/>
</dbReference>
<dbReference type="GO" id="GO:0000049">
    <property type="term" value="F:tRNA binding"/>
    <property type="evidence" value="ECO:0007669"/>
    <property type="project" value="UniProtKB-UniRule"/>
</dbReference>
<dbReference type="Gene3D" id="3.40.50.620">
    <property type="entry name" value="HUPs"/>
    <property type="match status" value="1"/>
</dbReference>
<sequence>MATDHPIPASKQQQPGTSAFKLVIYEQENFQGRCHELTGPCNNLQEAGVEKVGSILVLCGPWVGYEQTSCKGEQYVFEKGEYPRWDSWTNSRRSDTILAFRPIKVDSQEHKIVLYENPGFAGKKIEIIDDDVPSFHAHGYQEKVSSVRVQSGTWVGYQYPGYRGYQYLFEKGEYKDSTEFGAQIPQIQSVRRIRDMQWHQRGAFHPHAQWQTPNNRGTAGRLHFLFSREARRKVLRKQGFDKSLLFYWKLKMPVSCSSCGEKRAALKRPKTGHSLCKECFFMAFEEEVHQTIVNASLFKSGESVAIAASGGKDSTVLAHVMKVLNERYNYGLELTLISVDEGITGYRDDSLETVKRNQQQYELPLKIVSYEELYGWTMDAIVKQVGLKNNCTFCGVFRRQALDRGALMLKVDKICTGHNADDVAETVLMNVLRGDIARLRRCTAISTASEGEGVVPRCKPLKYAYEKEIVLYAYFKKLDYFSTECIYSPNAYRGHARTFLKDLESIRPSSIIDIIHSGENLSVREGVKMPVQGTCSRCGYISSQALCKSCVLLEGLNRGLPKLGIGKHHRLHGKILSQQPLTEKEERKLKSVEF</sequence>
<feature type="domain" description="Beta/gamma crystallin 'Greek key'" evidence="12">
    <location>
        <begin position="110"/>
        <end position="151"/>
    </location>
</feature>
<dbReference type="PANTHER" id="PTHR11807:SF12">
    <property type="entry name" value="CYTOPLASMIC TRNA 2-THIOLATION PROTEIN 1"/>
    <property type="match status" value="1"/>
</dbReference>
<name>A0A437D101_ORYJA</name>
<dbReference type="Proteomes" id="UP000283210">
    <property type="component" value="Chromosome 9"/>
</dbReference>
<dbReference type="UniPathway" id="UPA00988"/>
<evidence type="ECO:0000256" key="1">
    <source>
        <dbReference type="ARBA" id="ARBA00003689"/>
    </source>
</evidence>
<dbReference type="GO" id="GO:0005212">
    <property type="term" value="F:structural constituent of eye lens"/>
    <property type="evidence" value="ECO:0007669"/>
    <property type="project" value="UniProtKB-KW"/>
</dbReference>
<dbReference type="EMBL" id="CM012445">
    <property type="protein sequence ID" value="RVE68578.1"/>
    <property type="molecule type" value="Genomic_DNA"/>
</dbReference>
<keyword evidence="6 11" id="KW-0808">Transferase</keyword>
<dbReference type="PANTHER" id="PTHR11807">
    <property type="entry name" value="ATPASES OF THE PP SUPERFAMILY-RELATED"/>
    <property type="match status" value="1"/>
</dbReference>